<reference evidence="1 2" key="1">
    <citation type="submission" date="2013-09" db="EMBL/GenBank/DDBJ databases">
        <title>Corchorus capsularis genome sequencing.</title>
        <authorList>
            <person name="Alam M."/>
            <person name="Haque M.S."/>
            <person name="Islam M.S."/>
            <person name="Emdad E.M."/>
            <person name="Islam M.M."/>
            <person name="Ahmed B."/>
            <person name="Halim A."/>
            <person name="Hossen Q.M.M."/>
            <person name="Hossain M.Z."/>
            <person name="Ahmed R."/>
            <person name="Khan M.M."/>
            <person name="Islam R."/>
            <person name="Rashid M.M."/>
            <person name="Khan S.A."/>
            <person name="Rahman M.S."/>
            <person name="Alam M."/>
        </authorList>
    </citation>
    <scope>NUCLEOTIDE SEQUENCE [LARGE SCALE GENOMIC DNA]</scope>
    <source>
        <strain evidence="2">cv. CVL-1</strain>
        <tissue evidence="1">Whole seedling</tissue>
    </source>
</reference>
<proteinExistence type="predicted"/>
<accession>A0A1R3H316</accession>
<dbReference type="EMBL" id="AWWV01012740">
    <property type="protein sequence ID" value="OMO64636.1"/>
    <property type="molecule type" value="Genomic_DNA"/>
</dbReference>
<dbReference type="Proteomes" id="UP000188268">
    <property type="component" value="Unassembled WGS sequence"/>
</dbReference>
<comment type="caution">
    <text evidence="1">The sequence shown here is derived from an EMBL/GenBank/DDBJ whole genome shotgun (WGS) entry which is preliminary data.</text>
</comment>
<dbReference type="Gramene" id="OMO64636">
    <property type="protein sequence ID" value="OMO64636"/>
    <property type="gene ID" value="CCACVL1_21628"/>
</dbReference>
<dbReference type="AlphaFoldDB" id="A0A1R3H316"/>
<organism evidence="1 2">
    <name type="scientific">Corchorus capsularis</name>
    <name type="common">Jute</name>
    <dbReference type="NCBI Taxonomy" id="210143"/>
    <lineage>
        <taxon>Eukaryota</taxon>
        <taxon>Viridiplantae</taxon>
        <taxon>Streptophyta</taxon>
        <taxon>Embryophyta</taxon>
        <taxon>Tracheophyta</taxon>
        <taxon>Spermatophyta</taxon>
        <taxon>Magnoliopsida</taxon>
        <taxon>eudicotyledons</taxon>
        <taxon>Gunneridae</taxon>
        <taxon>Pentapetalae</taxon>
        <taxon>rosids</taxon>
        <taxon>malvids</taxon>
        <taxon>Malvales</taxon>
        <taxon>Malvaceae</taxon>
        <taxon>Grewioideae</taxon>
        <taxon>Apeibeae</taxon>
        <taxon>Corchorus</taxon>
    </lineage>
</organism>
<name>A0A1R3H316_COCAP</name>
<protein>
    <submittedName>
        <fullName evidence="1">Uncharacterized protein</fullName>
    </submittedName>
</protein>
<gene>
    <name evidence="1" type="ORF">CCACVL1_21628</name>
</gene>
<feature type="non-terminal residue" evidence="1">
    <location>
        <position position="23"/>
    </location>
</feature>
<evidence type="ECO:0000313" key="1">
    <source>
        <dbReference type="EMBL" id="OMO64636.1"/>
    </source>
</evidence>
<evidence type="ECO:0000313" key="2">
    <source>
        <dbReference type="Proteomes" id="UP000188268"/>
    </source>
</evidence>
<sequence length="23" mass="2628">MALRWSCVTSNTEVNPEMEAMVE</sequence>
<keyword evidence="2" id="KW-1185">Reference proteome</keyword>